<organism evidence="2 3">
    <name type="scientific">Paenibacillus medicaginis</name>
    <dbReference type="NCBI Taxonomy" id="1470560"/>
    <lineage>
        <taxon>Bacteria</taxon>
        <taxon>Bacillati</taxon>
        <taxon>Bacillota</taxon>
        <taxon>Bacilli</taxon>
        <taxon>Bacillales</taxon>
        <taxon>Paenibacillaceae</taxon>
        <taxon>Paenibacillus</taxon>
    </lineage>
</organism>
<dbReference type="SFLD" id="SFLDS00003">
    <property type="entry name" value="Haloacid_Dehalogenase"/>
    <property type="match status" value="1"/>
</dbReference>
<gene>
    <name evidence="2" type="ORF">ACE5LO_01210</name>
</gene>
<dbReference type="SUPFAM" id="SSF56784">
    <property type="entry name" value="HAD-like"/>
    <property type="match status" value="1"/>
</dbReference>
<evidence type="ECO:0000256" key="1">
    <source>
        <dbReference type="ARBA" id="ARBA00009589"/>
    </source>
</evidence>
<evidence type="ECO:0000313" key="3">
    <source>
        <dbReference type="Proteomes" id="UP001580430"/>
    </source>
</evidence>
<dbReference type="InterPro" id="IPR036412">
    <property type="entry name" value="HAD-like_sf"/>
</dbReference>
<protein>
    <submittedName>
        <fullName evidence="2">5'-3'-deoxyribonucleotidase</fullName>
    </submittedName>
</protein>
<dbReference type="SFLD" id="SFLDG01126">
    <property type="entry name" value="C1.2:_Nucleotidase_Like"/>
    <property type="match status" value="1"/>
</dbReference>
<dbReference type="InterPro" id="IPR023214">
    <property type="entry name" value="HAD_sf"/>
</dbReference>
<dbReference type="PANTHER" id="PTHR16504:SF4">
    <property type="entry name" value="5'(3')-DEOXYRIBONUCLEOTIDASE"/>
    <property type="match status" value="1"/>
</dbReference>
<dbReference type="PANTHER" id="PTHR16504">
    <property type="entry name" value="5'(3')-DEOXYRIBONUCLEOTIDASE"/>
    <property type="match status" value="1"/>
</dbReference>
<accession>A0ABV5BV21</accession>
<dbReference type="EMBL" id="JBHIRY010000001">
    <property type="protein sequence ID" value="MFB5759001.1"/>
    <property type="molecule type" value="Genomic_DNA"/>
</dbReference>
<dbReference type="Pfam" id="PF06941">
    <property type="entry name" value="NT5C"/>
    <property type="match status" value="1"/>
</dbReference>
<name>A0ABV5BV21_9BACL</name>
<dbReference type="SFLD" id="SFLDG01146">
    <property type="entry name" value="C1.2.2"/>
    <property type="match status" value="1"/>
</dbReference>
<dbReference type="RefSeq" id="WP_375518253.1">
    <property type="nucleotide sequence ID" value="NZ_JBHIRY010000001.1"/>
</dbReference>
<dbReference type="Proteomes" id="UP001580430">
    <property type="component" value="Unassembled WGS sequence"/>
</dbReference>
<reference evidence="2 3" key="1">
    <citation type="submission" date="2024-09" db="EMBL/GenBank/DDBJ databases">
        <title>Paenibacillus zeirhizospherea sp. nov., isolated from surface of the maize (Zea mays) roots in a horticulture field, Hungary.</title>
        <authorList>
            <person name="Marton D."/>
            <person name="Farkas M."/>
            <person name="Bedics A."/>
            <person name="Toth E."/>
            <person name="Tancsics A."/>
            <person name="Boka K."/>
            <person name="Marati G."/>
            <person name="Kriszt B."/>
            <person name="Cserhati M."/>
        </authorList>
    </citation>
    <scope>NUCLEOTIDE SEQUENCE [LARGE SCALE GENOMIC DNA]</scope>
    <source>
        <strain evidence="2 3">JCM 18446</strain>
    </source>
</reference>
<proteinExistence type="inferred from homology"/>
<comment type="similarity">
    <text evidence="1">Belongs to the 5'(3')-deoxyribonucleotidase family.</text>
</comment>
<dbReference type="InterPro" id="IPR010708">
    <property type="entry name" value="5'(3')-deoxyribonucleotidase"/>
</dbReference>
<keyword evidence="3" id="KW-1185">Reference proteome</keyword>
<comment type="caution">
    <text evidence="2">The sequence shown here is derived from an EMBL/GenBank/DDBJ whole genome shotgun (WGS) entry which is preliminary data.</text>
</comment>
<sequence length="177" mass="21217">MKEILAVDQDNVIADLVAEWVRRYNEDYNDNLKPEDINAWNWSHLCKPECGDKIYEYMDDPTLFESLSVIENSQEVLKELNYTYGIYIVTSPFNLNNIVPKYKWLKKHFSFLDEDKFVFTRDKSIIAADYLIDDKPKNLENFRGKKMLFTAPHNSNEDRFYRVNNWEEIRETLLGRR</sequence>
<evidence type="ECO:0000313" key="2">
    <source>
        <dbReference type="EMBL" id="MFB5759001.1"/>
    </source>
</evidence>
<dbReference type="Gene3D" id="3.40.50.1000">
    <property type="entry name" value="HAD superfamily/HAD-like"/>
    <property type="match status" value="1"/>
</dbReference>
<dbReference type="Gene3D" id="1.10.40.40">
    <property type="entry name" value="Deoxyribonucleotidase, domain 2"/>
    <property type="match status" value="1"/>
</dbReference>